<accession>A0A238GZJ2</accession>
<name>A0A238GZJ2_9BURK</name>
<dbReference type="AlphaFoldDB" id="A0A238GZJ2"/>
<dbReference type="Proteomes" id="UP000198460">
    <property type="component" value="Unassembled WGS sequence"/>
</dbReference>
<proteinExistence type="predicted"/>
<evidence type="ECO:0000313" key="2">
    <source>
        <dbReference type="Proteomes" id="UP000198460"/>
    </source>
</evidence>
<organism evidence="1 2">
    <name type="scientific">Burkholderia singularis</name>
    <dbReference type="NCBI Taxonomy" id="1503053"/>
    <lineage>
        <taxon>Bacteria</taxon>
        <taxon>Pseudomonadati</taxon>
        <taxon>Pseudomonadota</taxon>
        <taxon>Betaproteobacteria</taxon>
        <taxon>Burkholderiales</taxon>
        <taxon>Burkholderiaceae</taxon>
        <taxon>Burkholderia</taxon>
        <taxon>pseudomallei group</taxon>
    </lineage>
</organism>
<gene>
    <name evidence="1" type="ORF">BSIN_1692</name>
</gene>
<evidence type="ECO:0000313" key="1">
    <source>
        <dbReference type="EMBL" id="SMF98408.1"/>
    </source>
</evidence>
<reference evidence="1 2" key="1">
    <citation type="submission" date="2017-04" db="EMBL/GenBank/DDBJ databases">
        <authorList>
            <person name="Afonso C.L."/>
            <person name="Miller P.J."/>
            <person name="Scott M.A."/>
            <person name="Spackman E."/>
            <person name="Goraichik I."/>
            <person name="Dimitrov K.M."/>
            <person name="Suarez D.L."/>
            <person name="Swayne D.E."/>
        </authorList>
    </citation>
    <scope>NUCLEOTIDE SEQUENCE [LARGE SCALE GENOMIC DNA]</scope>
    <source>
        <strain evidence="1">LMG 28154</strain>
    </source>
</reference>
<sequence length="51" mass="5783">MIAAHGWRRTQPAPGGERQAVAHAVAWRLPLARIIGCVRRRLTALDLARWR</sequence>
<protein>
    <submittedName>
        <fullName evidence="1">Uncharacterized protein</fullName>
    </submittedName>
</protein>
<dbReference type="EMBL" id="FXAN01000025">
    <property type="protein sequence ID" value="SMF98408.1"/>
    <property type="molecule type" value="Genomic_DNA"/>
</dbReference>